<accession>A0A1B0BKT8</accession>
<reference evidence="8" key="1">
    <citation type="submission" date="2015-01" db="EMBL/GenBank/DDBJ databases">
        <authorList>
            <person name="Aksoy S."/>
            <person name="Warren W."/>
            <person name="Wilson R.K."/>
        </authorList>
    </citation>
    <scope>NUCLEOTIDE SEQUENCE [LARGE SCALE GENOMIC DNA]</scope>
    <source>
        <strain evidence="8">IAEA</strain>
    </source>
</reference>
<evidence type="ECO:0000256" key="1">
    <source>
        <dbReference type="ARBA" id="ARBA00022527"/>
    </source>
</evidence>
<dbReference type="Gene3D" id="1.10.510.10">
    <property type="entry name" value="Transferase(Phosphotransferase) domain 1"/>
    <property type="match status" value="1"/>
</dbReference>
<dbReference type="Pfam" id="PF00069">
    <property type="entry name" value="Pkinase"/>
    <property type="match status" value="1"/>
</dbReference>
<dbReference type="InterPro" id="IPR050494">
    <property type="entry name" value="Ser_Thr_dual-spec_kinase"/>
</dbReference>
<keyword evidence="1" id="KW-0723">Serine/threonine-protein kinase</keyword>
<dbReference type="STRING" id="67801.A0A1B0BKT8"/>
<dbReference type="PANTHER" id="PTHR24058">
    <property type="entry name" value="DUAL SPECIFICITY PROTEIN KINASE"/>
    <property type="match status" value="1"/>
</dbReference>
<sequence>MFAVINAETSNSASTINDNEITPYLKSGFYRAPEIILGISYDYGVNMWSAGCTIYELCTDKILFNGKSNIQMFKFLMNLKGMLYLF</sequence>
<dbReference type="EnsemblMetazoa" id="GPPI033298-RA">
    <property type="protein sequence ID" value="GPPI033298-PA"/>
    <property type="gene ID" value="GPPI033298"/>
</dbReference>
<proteinExistence type="predicted"/>
<dbReference type="PROSITE" id="PS50011">
    <property type="entry name" value="PROTEIN_KINASE_DOM"/>
    <property type="match status" value="1"/>
</dbReference>
<evidence type="ECO:0000313" key="8">
    <source>
        <dbReference type="Proteomes" id="UP000092460"/>
    </source>
</evidence>
<protein>
    <recommendedName>
        <fullName evidence="6">Protein kinase domain-containing protein</fullName>
    </recommendedName>
</protein>
<feature type="domain" description="Protein kinase" evidence="6">
    <location>
        <begin position="1"/>
        <end position="86"/>
    </location>
</feature>
<dbReference type="EMBL" id="JXJN01016018">
    <property type="status" value="NOT_ANNOTATED_CDS"/>
    <property type="molecule type" value="Genomic_DNA"/>
</dbReference>
<dbReference type="InterPro" id="IPR000719">
    <property type="entry name" value="Prot_kinase_dom"/>
</dbReference>
<keyword evidence="4" id="KW-0418">Kinase</keyword>
<dbReference type="AlphaFoldDB" id="A0A1B0BKT8"/>
<name>A0A1B0BKT8_9MUSC</name>
<dbReference type="SUPFAM" id="SSF56112">
    <property type="entry name" value="Protein kinase-like (PK-like)"/>
    <property type="match status" value="1"/>
</dbReference>
<evidence type="ECO:0000313" key="7">
    <source>
        <dbReference type="EnsemblMetazoa" id="GPPI033298-PA"/>
    </source>
</evidence>
<keyword evidence="8" id="KW-1185">Reference proteome</keyword>
<evidence type="ECO:0000256" key="3">
    <source>
        <dbReference type="ARBA" id="ARBA00022741"/>
    </source>
</evidence>
<organism evidence="7 8">
    <name type="scientific">Glossina palpalis gambiensis</name>
    <dbReference type="NCBI Taxonomy" id="67801"/>
    <lineage>
        <taxon>Eukaryota</taxon>
        <taxon>Metazoa</taxon>
        <taxon>Ecdysozoa</taxon>
        <taxon>Arthropoda</taxon>
        <taxon>Hexapoda</taxon>
        <taxon>Insecta</taxon>
        <taxon>Pterygota</taxon>
        <taxon>Neoptera</taxon>
        <taxon>Endopterygota</taxon>
        <taxon>Diptera</taxon>
        <taxon>Brachycera</taxon>
        <taxon>Muscomorpha</taxon>
        <taxon>Hippoboscoidea</taxon>
        <taxon>Glossinidae</taxon>
        <taxon>Glossina</taxon>
    </lineage>
</organism>
<dbReference type="PANTHER" id="PTHR24058:SF103">
    <property type="entry name" value="SERINE_THREONINE-PROTEIN KINASE PRP4 HOMOLOG"/>
    <property type="match status" value="1"/>
</dbReference>
<reference evidence="7" key="2">
    <citation type="submission" date="2020-05" db="UniProtKB">
        <authorList>
            <consortium name="EnsemblMetazoa"/>
        </authorList>
    </citation>
    <scope>IDENTIFICATION</scope>
    <source>
        <strain evidence="7">IAEA</strain>
    </source>
</reference>
<dbReference type="GO" id="GO:0004674">
    <property type="term" value="F:protein serine/threonine kinase activity"/>
    <property type="evidence" value="ECO:0007669"/>
    <property type="project" value="UniProtKB-KW"/>
</dbReference>
<evidence type="ECO:0000256" key="4">
    <source>
        <dbReference type="ARBA" id="ARBA00022777"/>
    </source>
</evidence>
<keyword evidence="2" id="KW-0808">Transferase</keyword>
<keyword evidence="3" id="KW-0547">Nucleotide-binding</keyword>
<evidence type="ECO:0000256" key="5">
    <source>
        <dbReference type="ARBA" id="ARBA00022840"/>
    </source>
</evidence>
<evidence type="ECO:0000256" key="2">
    <source>
        <dbReference type="ARBA" id="ARBA00022679"/>
    </source>
</evidence>
<dbReference type="Proteomes" id="UP000092460">
    <property type="component" value="Unassembled WGS sequence"/>
</dbReference>
<evidence type="ECO:0000259" key="6">
    <source>
        <dbReference type="PROSITE" id="PS50011"/>
    </source>
</evidence>
<dbReference type="GO" id="GO:0005524">
    <property type="term" value="F:ATP binding"/>
    <property type="evidence" value="ECO:0007669"/>
    <property type="project" value="UniProtKB-KW"/>
</dbReference>
<dbReference type="VEuPathDB" id="VectorBase:GPPI033298"/>
<keyword evidence="5" id="KW-0067">ATP-binding</keyword>
<dbReference type="InterPro" id="IPR011009">
    <property type="entry name" value="Kinase-like_dom_sf"/>
</dbReference>